<feature type="transmembrane region" description="Helical" evidence="2">
    <location>
        <begin position="168"/>
        <end position="188"/>
    </location>
</feature>
<organism evidence="3 4">
    <name type="scientific">Blattamonas nauphoetae</name>
    <dbReference type="NCBI Taxonomy" id="2049346"/>
    <lineage>
        <taxon>Eukaryota</taxon>
        <taxon>Metamonada</taxon>
        <taxon>Preaxostyla</taxon>
        <taxon>Oxymonadida</taxon>
        <taxon>Blattamonas</taxon>
    </lineage>
</organism>
<feature type="compositionally biased region" description="Low complexity" evidence="1">
    <location>
        <begin position="301"/>
        <end position="322"/>
    </location>
</feature>
<name>A0ABQ9X7K0_9EUKA</name>
<evidence type="ECO:0008006" key="5">
    <source>
        <dbReference type="Google" id="ProtNLM"/>
    </source>
</evidence>
<feature type="transmembrane region" description="Helical" evidence="2">
    <location>
        <begin position="96"/>
        <end position="114"/>
    </location>
</feature>
<feature type="compositionally biased region" description="Basic and acidic residues" evidence="1">
    <location>
        <begin position="325"/>
        <end position="338"/>
    </location>
</feature>
<sequence>MDLERQSWLSVSSCPNAYNTSGALVILIVWYYIAFGIGLQFLLKTLKRPHPRRDLARLLFHSTITFFTFSKAFLFSVPLPWNTFSCLFFNDQVPRFLFVVAWLALSMWISTALLPPAKGRCRSDLILLIFFSVLLAIFFVVSLVLTIVSLNNTTLMEHNISLILSPVLYFTVVICISITTYQLVRLLCFGQSLGRFKGRIRALIVFSVLILLIFLLRFLYSLLRLTNTNRISAYLYSAFQRCFSSPDPSQRSKGCAGFSWLFTLLQVLWEGLPTLFILLCSSILSSKPKKHNRSRQPHSTSSHSENSADSRSSSAGVYSVNSTDLRGRTRETDPLLSS</sequence>
<keyword evidence="2" id="KW-1133">Transmembrane helix</keyword>
<evidence type="ECO:0000313" key="4">
    <source>
        <dbReference type="Proteomes" id="UP001281761"/>
    </source>
</evidence>
<protein>
    <recommendedName>
        <fullName evidence="5">G-protein coupled receptors family 1 profile domain-containing protein</fullName>
    </recommendedName>
</protein>
<feature type="transmembrane region" description="Helical" evidence="2">
    <location>
        <begin position="126"/>
        <end position="148"/>
    </location>
</feature>
<dbReference type="Proteomes" id="UP001281761">
    <property type="component" value="Unassembled WGS sequence"/>
</dbReference>
<feature type="transmembrane region" description="Helical" evidence="2">
    <location>
        <begin position="55"/>
        <end position="76"/>
    </location>
</feature>
<proteinExistence type="predicted"/>
<feature type="transmembrane region" description="Helical" evidence="2">
    <location>
        <begin position="200"/>
        <end position="220"/>
    </location>
</feature>
<reference evidence="3 4" key="1">
    <citation type="journal article" date="2022" name="bioRxiv">
        <title>Genomics of Preaxostyla Flagellates Illuminates Evolutionary Transitions and the Path Towards Mitochondrial Loss.</title>
        <authorList>
            <person name="Novak L.V.F."/>
            <person name="Treitli S.C."/>
            <person name="Pyrih J."/>
            <person name="Halakuc P."/>
            <person name="Pipaliya S.V."/>
            <person name="Vacek V."/>
            <person name="Brzon O."/>
            <person name="Soukal P."/>
            <person name="Eme L."/>
            <person name="Dacks J.B."/>
            <person name="Karnkowska A."/>
            <person name="Elias M."/>
            <person name="Hampl V."/>
        </authorList>
    </citation>
    <scope>NUCLEOTIDE SEQUENCE [LARGE SCALE GENOMIC DNA]</scope>
    <source>
        <strain evidence="3">NAU3</strain>
        <tissue evidence="3">Gut</tissue>
    </source>
</reference>
<feature type="region of interest" description="Disordered" evidence="1">
    <location>
        <begin position="288"/>
        <end position="338"/>
    </location>
</feature>
<keyword evidence="2" id="KW-0472">Membrane</keyword>
<accession>A0ABQ9X7K0</accession>
<comment type="caution">
    <text evidence="3">The sequence shown here is derived from an EMBL/GenBank/DDBJ whole genome shotgun (WGS) entry which is preliminary data.</text>
</comment>
<feature type="transmembrane region" description="Helical" evidence="2">
    <location>
        <begin position="20"/>
        <end position="43"/>
    </location>
</feature>
<keyword evidence="2" id="KW-0812">Transmembrane</keyword>
<keyword evidence="4" id="KW-1185">Reference proteome</keyword>
<gene>
    <name evidence="3" type="ORF">BLNAU_17271</name>
</gene>
<dbReference type="EMBL" id="JARBJD010000190">
    <property type="protein sequence ID" value="KAK2947851.1"/>
    <property type="molecule type" value="Genomic_DNA"/>
</dbReference>
<evidence type="ECO:0000256" key="2">
    <source>
        <dbReference type="SAM" id="Phobius"/>
    </source>
</evidence>
<evidence type="ECO:0000313" key="3">
    <source>
        <dbReference type="EMBL" id="KAK2947851.1"/>
    </source>
</evidence>
<feature type="transmembrane region" description="Helical" evidence="2">
    <location>
        <begin position="267"/>
        <end position="285"/>
    </location>
</feature>
<evidence type="ECO:0000256" key="1">
    <source>
        <dbReference type="SAM" id="MobiDB-lite"/>
    </source>
</evidence>